<organism evidence="2 3">
    <name type="scientific">Ditylenchus dipsaci</name>
    <dbReference type="NCBI Taxonomy" id="166011"/>
    <lineage>
        <taxon>Eukaryota</taxon>
        <taxon>Metazoa</taxon>
        <taxon>Ecdysozoa</taxon>
        <taxon>Nematoda</taxon>
        <taxon>Chromadorea</taxon>
        <taxon>Rhabditida</taxon>
        <taxon>Tylenchina</taxon>
        <taxon>Tylenchomorpha</taxon>
        <taxon>Sphaerularioidea</taxon>
        <taxon>Anguinidae</taxon>
        <taxon>Anguininae</taxon>
        <taxon>Ditylenchus</taxon>
    </lineage>
</organism>
<keyword evidence="2" id="KW-1185">Reference proteome</keyword>
<evidence type="ECO:0000259" key="1">
    <source>
        <dbReference type="Pfam" id="PF15787"/>
    </source>
</evidence>
<protein>
    <submittedName>
        <fullName evidence="3">DUF4704 domain-containing protein</fullName>
    </submittedName>
</protein>
<feature type="domain" description="DUF4704" evidence="1">
    <location>
        <begin position="1"/>
        <end position="72"/>
    </location>
</feature>
<dbReference type="InterPro" id="IPR031570">
    <property type="entry name" value="NBEA/BDCP_DUF4704"/>
</dbReference>
<evidence type="ECO:0000313" key="2">
    <source>
        <dbReference type="Proteomes" id="UP000887574"/>
    </source>
</evidence>
<sequence length="74" mass="8507">MKRKNESINHLNLLHLFSEKLLLNSQFLSLATYNVLFEILVEQMCPEILFVKHEDPPLDPPGLKMPQCSKSSPT</sequence>
<accession>A0A915DRZ1</accession>
<dbReference type="WBParaSite" id="jg23036">
    <property type="protein sequence ID" value="jg23036"/>
    <property type="gene ID" value="jg23036"/>
</dbReference>
<dbReference type="Pfam" id="PF15787">
    <property type="entry name" value="DUF4704"/>
    <property type="match status" value="1"/>
</dbReference>
<dbReference type="Proteomes" id="UP000887574">
    <property type="component" value="Unplaced"/>
</dbReference>
<dbReference type="AlphaFoldDB" id="A0A915DRZ1"/>
<name>A0A915DRZ1_9BILA</name>
<evidence type="ECO:0000313" key="3">
    <source>
        <dbReference type="WBParaSite" id="jg23036"/>
    </source>
</evidence>
<proteinExistence type="predicted"/>
<reference evidence="3" key="1">
    <citation type="submission" date="2022-11" db="UniProtKB">
        <authorList>
            <consortium name="WormBaseParasite"/>
        </authorList>
    </citation>
    <scope>IDENTIFICATION</scope>
</reference>